<evidence type="ECO:0000313" key="4">
    <source>
        <dbReference type="Proteomes" id="UP001597108"/>
    </source>
</evidence>
<keyword evidence="4" id="KW-1185">Reference proteome</keyword>
<dbReference type="PANTHER" id="PTHR30401:SF0">
    <property type="entry name" value="TRNA 2-SELENOURIDINE SYNTHASE"/>
    <property type="match status" value="1"/>
</dbReference>
<evidence type="ECO:0000256" key="1">
    <source>
        <dbReference type="ARBA" id="ARBA00023266"/>
    </source>
</evidence>
<proteinExistence type="predicted"/>
<dbReference type="PROSITE" id="PS50206">
    <property type="entry name" value="RHODANESE_3"/>
    <property type="match status" value="1"/>
</dbReference>
<feature type="domain" description="Rhodanese" evidence="2">
    <location>
        <begin position="13"/>
        <end position="135"/>
    </location>
</feature>
<dbReference type="InterPro" id="IPR001763">
    <property type="entry name" value="Rhodanese-like_dom"/>
</dbReference>
<dbReference type="NCBIfam" id="TIGR03167">
    <property type="entry name" value="tRNA_sel_U_synt"/>
    <property type="match status" value="1"/>
</dbReference>
<accession>A0ABW3IRA4</accession>
<dbReference type="InterPro" id="IPR001307">
    <property type="entry name" value="Thiosulphate_STrfase_CS"/>
</dbReference>
<keyword evidence="3" id="KW-0808">Transferase</keyword>
<evidence type="ECO:0000259" key="2">
    <source>
        <dbReference type="PROSITE" id="PS50206"/>
    </source>
</evidence>
<protein>
    <submittedName>
        <fullName evidence="3">tRNA 2-selenouridine(34) synthase MnmH</fullName>
        <ecNumber evidence="3">2.5.1.-</ecNumber>
    </submittedName>
</protein>
<dbReference type="EC" id="2.5.1.-" evidence="3"/>
<evidence type="ECO:0000313" key="3">
    <source>
        <dbReference type="EMBL" id="MFD0980406.1"/>
    </source>
</evidence>
<keyword evidence="1" id="KW-0711">Selenium</keyword>
<dbReference type="PROSITE" id="PS00380">
    <property type="entry name" value="RHODANESE_1"/>
    <property type="match status" value="1"/>
</dbReference>
<sequence>MAHDLPDLSHPLSLPFDTVIDVRSPAEFAEDHVPGAISLPVLSNEERAVVGTIYKQESPFRARKVGAALVARNAAGHIEGPLAEKDGGWRPLVYCWRGGQRSNSFASILSQIGWRADVLKGGYQSYRRAVVATLYDRPLPHRLVLIDGDTGTAKTELLHMVAARGGQVLDLEGLANHRGSVLGPRPGGQPSQKMLESRLVEALAALDPARPVLVEAESSKVGDLLVPPSIWSAMRAARRIRMQASVEDRARYLARAYSDISQDREDLKRILGQLVRLQGRERVAEWQGMVDAGAFEALAFELVTRHYDSRYAKSRSDAGEPAARLDIALDPDGLARAADRLVPLLDEVAGLTELQ</sequence>
<dbReference type="GO" id="GO:0016740">
    <property type="term" value="F:transferase activity"/>
    <property type="evidence" value="ECO:0007669"/>
    <property type="project" value="UniProtKB-KW"/>
</dbReference>
<dbReference type="Gene3D" id="3.40.250.10">
    <property type="entry name" value="Rhodanese-like domain"/>
    <property type="match status" value="1"/>
</dbReference>
<dbReference type="Pfam" id="PF00581">
    <property type="entry name" value="Rhodanese"/>
    <property type="match status" value="1"/>
</dbReference>
<reference evidence="4" key="1">
    <citation type="journal article" date="2019" name="Int. J. Syst. Evol. Microbiol.">
        <title>The Global Catalogue of Microorganisms (GCM) 10K type strain sequencing project: providing services to taxonomists for standard genome sequencing and annotation.</title>
        <authorList>
            <consortium name="The Broad Institute Genomics Platform"/>
            <consortium name="The Broad Institute Genome Sequencing Center for Infectious Disease"/>
            <person name="Wu L."/>
            <person name="Ma J."/>
        </authorList>
    </citation>
    <scope>NUCLEOTIDE SEQUENCE [LARGE SCALE GENOMIC DNA]</scope>
    <source>
        <strain evidence="4">CCUG 60524</strain>
    </source>
</reference>
<gene>
    <name evidence="3" type="primary">mnmH</name>
    <name evidence="3" type="ORF">ACFQ2S_12160</name>
</gene>
<dbReference type="InterPro" id="IPR017582">
    <property type="entry name" value="SelU"/>
</dbReference>
<dbReference type="NCBIfam" id="NF008750">
    <property type="entry name" value="PRK11784.1-2"/>
    <property type="match status" value="1"/>
</dbReference>
<comment type="caution">
    <text evidence="3">The sequence shown here is derived from an EMBL/GenBank/DDBJ whole genome shotgun (WGS) entry which is preliminary data.</text>
</comment>
<dbReference type="EMBL" id="JBHTJT010000021">
    <property type="protein sequence ID" value="MFD0980406.1"/>
    <property type="molecule type" value="Genomic_DNA"/>
</dbReference>
<dbReference type="PANTHER" id="PTHR30401">
    <property type="entry name" value="TRNA 2-SELENOURIDINE SYNTHASE"/>
    <property type="match status" value="1"/>
</dbReference>
<dbReference type="SMART" id="SM00450">
    <property type="entry name" value="RHOD"/>
    <property type="match status" value="1"/>
</dbReference>
<dbReference type="NCBIfam" id="NF008752">
    <property type="entry name" value="PRK11784.1-4"/>
    <property type="match status" value="1"/>
</dbReference>
<dbReference type="Proteomes" id="UP001597108">
    <property type="component" value="Unassembled WGS sequence"/>
</dbReference>
<dbReference type="InterPro" id="IPR036873">
    <property type="entry name" value="Rhodanese-like_dom_sf"/>
</dbReference>
<organism evidence="3 4">
    <name type="scientific">Tropicimonas aquimaris</name>
    <dbReference type="NCBI Taxonomy" id="914152"/>
    <lineage>
        <taxon>Bacteria</taxon>
        <taxon>Pseudomonadati</taxon>
        <taxon>Pseudomonadota</taxon>
        <taxon>Alphaproteobacteria</taxon>
        <taxon>Rhodobacterales</taxon>
        <taxon>Roseobacteraceae</taxon>
        <taxon>Tropicimonas</taxon>
    </lineage>
</organism>
<dbReference type="Pfam" id="PF26341">
    <property type="entry name" value="AAA_SelU"/>
    <property type="match status" value="1"/>
</dbReference>
<dbReference type="SUPFAM" id="SSF52821">
    <property type="entry name" value="Rhodanese/Cell cycle control phosphatase"/>
    <property type="match status" value="1"/>
</dbReference>
<dbReference type="InterPro" id="IPR058840">
    <property type="entry name" value="AAA_SelU"/>
</dbReference>
<dbReference type="RefSeq" id="WP_386074794.1">
    <property type="nucleotide sequence ID" value="NZ_JBHTJT010000021.1"/>
</dbReference>
<name>A0ABW3IRA4_9RHOB</name>